<dbReference type="GO" id="GO:0003700">
    <property type="term" value="F:DNA-binding transcription factor activity"/>
    <property type="evidence" value="ECO:0007669"/>
    <property type="project" value="TreeGrafter"/>
</dbReference>
<reference evidence="5" key="1">
    <citation type="submission" date="2021-08" db="EMBL/GenBank/DDBJ databases">
        <title>Genome of a novel bacterium of the phylum Verrucomicrobia, Oleiharenicola sp. KSB-15.</title>
        <authorList>
            <person name="Chung J.-H."/>
            <person name="Ahn J.-H."/>
            <person name="Yoon Y."/>
            <person name="Kim D.-Y."/>
            <person name="An S.-H."/>
            <person name="Park I."/>
            <person name="Yeon J."/>
        </authorList>
    </citation>
    <scope>NUCLEOTIDE SEQUENCE</scope>
    <source>
        <strain evidence="5">KSB-15</strain>
    </source>
</reference>
<dbReference type="SMART" id="SM00354">
    <property type="entry name" value="HTH_LACI"/>
    <property type="match status" value="1"/>
</dbReference>
<evidence type="ECO:0000256" key="1">
    <source>
        <dbReference type="ARBA" id="ARBA00023015"/>
    </source>
</evidence>
<dbReference type="AlphaFoldDB" id="A0A8F9TTS0"/>
<dbReference type="Pfam" id="PF00532">
    <property type="entry name" value="Peripla_BP_1"/>
    <property type="match status" value="1"/>
</dbReference>
<evidence type="ECO:0000259" key="4">
    <source>
        <dbReference type="PROSITE" id="PS50932"/>
    </source>
</evidence>
<dbReference type="InterPro" id="IPR028082">
    <property type="entry name" value="Peripla_BP_I"/>
</dbReference>
<sequence>MTGRPIMEDIARAAGYSRAAVSLALRGHPSIPESTRRKIAAIAEQLGYRANPLVSALMSLQRQRRSMGGATTIAYLTSHPRSDPWRQRSYYVSMFRGAATRLEEIGCRLEEFSLQGEGMTPARLLQILRTRNIHGVIVAPLPYGETHVALDFSGLAVVGLGMSVHTPKIECVANDHFQSSALAVERCVALGYRRIGFVLSQESSRRLDHRWLGGYRFAVEQFGPGTRLPPLMTERQSELRAALPGWLRAHRPDVVILGNAEAELQEKIPTTVGLVSLGVDRADSATSGIFQDYELLGRVAGEHALAKLHTNSFGTLGEAHLHLVAGTWVAGRTTPGPRRRRAPAGATLT</sequence>
<dbReference type="CDD" id="cd01392">
    <property type="entry name" value="HTH_LacI"/>
    <property type="match status" value="1"/>
</dbReference>
<proteinExistence type="predicted"/>
<dbReference type="Gene3D" id="1.10.260.40">
    <property type="entry name" value="lambda repressor-like DNA-binding domains"/>
    <property type="match status" value="1"/>
</dbReference>
<dbReference type="PANTHER" id="PTHR30146">
    <property type="entry name" value="LACI-RELATED TRANSCRIPTIONAL REPRESSOR"/>
    <property type="match status" value="1"/>
</dbReference>
<dbReference type="InterPro" id="IPR000843">
    <property type="entry name" value="HTH_LacI"/>
</dbReference>
<dbReference type="KEGG" id="ole:K0B96_16510"/>
<dbReference type="Gene3D" id="3.40.50.2300">
    <property type="match status" value="2"/>
</dbReference>
<evidence type="ECO:0000313" key="6">
    <source>
        <dbReference type="Proteomes" id="UP000825051"/>
    </source>
</evidence>
<dbReference type="InterPro" id="IPR010982">
    <property type="entry name" value="Lambda_DNA-bd_dom_sf"/>
</dbReference>
<dbReference type="EMBL" id="CP080507">
    <property type="protein sequence ID" value="QYM78885.1"/>
    <property type="molecule type" value="Genomic_DNA"/>
</dbReference>
<dbReference type="GO" id="GO:0000976">
    <property type="term" value="F:transcription cis-regulatory region binding"/>
    <property type="evidence" value="ECO:0007669"/>
    <property type="project" value="TreeGrafter"/>
</dbReference>
<protein>
    <submittedName>
        <fullName evidence="5">LacI family transcriptional regulator</fullName>
    </submittedName>
</protein>
<keyword evidence="1" id="KW-0805">Transcription regulation</keyword>
<organism evidence="5 6">
    <name type="scientific">Horticoccus luteus</name>
    <dbReference type="NCBI Taxonomy" id="2862869"/>
    <lineage>
        <taxon>Bacteria</taxon>
        <taxon>Pseudomonadati</taxon>
        <taxon>Verrucomicrobiota</taxon>
        <taxon>Opitutia</taxon>
        <taxon>Opitutales</taxon>
        <taxon>Opitutaceae</taxon>
        <taxon>Horticoccus</taxon>
    </lineage>
</organism>
<evidence type="ECO:0000313" key="5">
    <source>
        <dbReference type="EMBL" id="QYM78885.1"/>
    </source>
</evidence>
<keyword evidence="3" id="KW-0804">Transcription</keyword>
<accession>A0A8F9TTS0</accession>
<dbReference type="PANTHER" id="PTHR30146:SF109">
    <property type="entry name" value="HTH-TYPE TRANSCRIPTIONAL REGULATOR GALS"/>
    <property type="match status" value="1"/>
</dbReference>
<gene>
    <name evidence="5" type="ORF">K0B96_16510</name>
</gene>
<evidence type="ECO:0000256" key="3">
    <source>
        <dbReference type="ARBA" id="ARBA00023163"/>
    </source>
</evidence>
<dbReference type="SUPFAM" id="SSF53822">
    <property type="entry name" value="Periplasmic binding protein-like I"/>
    <property type="match status" value="1"/>
</dbReference>
<keyword evidence="6" id="KW-1185">Reference proteome</keyword>
<name>A0A8F9TTS0_9BACT</name>
<dbReference type="Pfam" id="PF00356">
    <property type="entry name" value="LacI"/>
    <property type="match status" value="1"/>
</dbReference>
<keyword evidence="2" id="KW-0238">DNA-binding</keyword>
<dbReference type="PROSITE" id="PS50932">
    <property type="entry name" value="HTH_LACI_2"/>
    <property type="match status" value="1"/>
</dbReference>
<evidence type="ECO:0000256" key="2">
    <source>
        <dbReference type="ARBA" id="ARBA00023125"/>
    </source>
</evidence>
<dbReference type="Proteomes" id="UP000825051">
    <property type="component" value="Chromosome"/>
</dbReference>
<dbReference type="SUPFAM" id="SSF47413">
    <property type="entry name" value="lambda repressor-like DNA-binding domains"/>
    <property type="match status" value="1"/>
</dbReference>
<dbReference type="RefSeq" id="WP_220162027.1">
    <property type="nucleotide sequence ID" value="NZ_CP080507.1"/>
</dbReference>
<dbReference type="InterPro" id="IPR001761">
    <property type="entry name" value="Peripla_BP/Lac1_sug-bd_dom"/>
</dbReference>
<feature type="domain" description="HTH lacI-type" evidence="4">
    <location>
        <begin position="5"/>
        <end position="59"/>
    </location>
</feature>